<proteinExistence type="predicted"/>
<dbReference type="Proteomes" id="UP000076532">
    <property type="component" value="Unassembled WGS sequence"/>
</dbReference>
<evidence type="ECO:0008006" key="4">
    <source>
        <dbReference type="Google" id="ProtNLM"/>
    </source>
</evidence>
<evidence type="ECO:0000313" key="2">
    <source>
        <dbReference type="EMBL" id="KZP24114.1"/>
    </source>
</evidence>
<keyword evidence="3" id="KW-1185">Reference proteome</keyword>
<sequence length="88" mass="10287">MWSNPITWALLPVTLTENWLWNINAQVVSFLIKGSRAQEISHLQLPLSPTHYHSTNTLNNGSFPSYRCSRHHPPRWHRVCHLGRPWGH</sequence>
<evidence type="ECO:0000313" key="3">
    <source>
        <dbReference type="Proteomes" id="UP000076532"/>
    </source>
</evidence>
<evidence type="ECO:0000256" key="1">
    <source>
        <dbReference type="SAM" id="SignalP"/>
    </source>
</evidence>
<accession>A0A166MLB8</accession>
<feature type="chain" id="PRO_5007877432" description="Secreted protein" evidence="1">
    <location>
        <begin position="26"/>
        <end position="88"/>
    </location>
</feature>
<keyword evidence="1" id="KW-0732">Signal</keyword>
<feature type="signal peptide" evidence="1">
    <location>
        <begin position="1"/>
        <end position="25"/>
    </location>
</feature>
<protein>
    <recommendedName>
        <fullName evidence="4">Secreted protein</fullName>
    </recommendedName>
</protein>
<dbReference type="AlphaFoldDB" id="A0A166MLB8"/>
<reference evidence="2 3" key="1">
    <citation type="journal article" date="2016" name="Mol. Biol. Evol.">
        <title>Comparative Genomics of Early-Diverging Mushroom-Forming Fungi Provides Insights into the Origins of Lignocellulose Decay Capabilities.</title>
        <authorList>
            <person name="Nagy L.G."/>
            <person name="Riley R."/>
            <person name="Tritt A."/>
            <person name="Adam C."/>
            <person name="Daum C."/>
            <person name="Floudas D."/>
            <person name="Sun H."/>
            <person name="Yadav J.S."/>
            <person name="Pangilinan J."/>
            <person name="Larsson K.H."/>
            <person name="Matsuura K."/>
            <person name="Barry K."/>
            <person name="Labutti K."/>
            <person name="Kuo R."/>
            <person name="Ohm R.A."/>
            <person name="Bhattacharya S.S."/>
            <person name="Shirouzu T."/>
            <person name="Yoshinaga Y."/>
            <person name="Martin F.M."/>
            <person name="Grigoriev I.V."/>
            <person name="Hibbett D.S."/>
        </authorList>
    </citation>
    <scope>NUCLEOTIDE SEQUENCE [LARGE SCALE GENOMIC DNA]</scope>
    <source>
        <strain evidence="2 3">CBS 109695</strain>
    </source>
</reference>
<gene>
    <name evidence="2" type="ORF">FIBSPDRAFT_857564</name>
</gene>
<organism evidence="2 3">
    <name type="scientific">Athelia psychrophila</name>
    <dbReference type="NCBI Taxonomy" id="1759441"/>
    <lineage>
        <taxon>Eukaryota</taxon>
        <taxon>Fungi</taxon>
        <taxon>Dikarya</taxon>
        <taxon>Basidiomycota</taxon>
        <taxon>Agaricomycotina</taxon>
        <taxon>Agaricomycetes</taxon>
        <taxon>Agaricomycetidae</taxon>
        <taxon>Atheliales</taxon>
        <taxon>Atheliaceae</taxon>
        <taxon>Athelia</taxon>
    </lineage>
</organism>
<dbReference type="EMBL" id="KV417528">
    <property type="protein sequence ID" value="KZP24114.1"/>
    <property type="molecule type" value="Genomic_DNA"/>
</dbReference>
<name>A0A166MLB8_9AGAM</name>